<protein>
    <submittedName>
        <fullName evidence="6">Annexin</fullName>
    </submittedName>
</protein>
<proteinExistence type="inferred from homology"/>
<dbReference type="PANTHER" id="PTHR10502">
    <property type="entry name" value="ANNEXIN"/>
    <property type="match status" value="1"/>
</dbReference>
<evidence type="ECO:0000313" key="6">
    <source>
        <dbReference type="WBParaSite" id="HPBE_0002448701-mRNA-1"/>
    </source>
</evidence>
<evidence type="ECO:0000313" key="4">
    <source>
        <dbReference type="EMBL" id="VDP45364.1"/>
    </source>
</evidence>
<dbReference type="GO" id="GO:0005509">
    <property type="term" value="F:calcium ion binding"/>
    <property type="evidence" value="ECO:0007669"/>
    <property type="project" value="InterPro"/>
</dbReference>
<gene>
    <name evidence="4" type="ORF">HPBE_LOCUS24486</name>
</gene>
<dbReference type="SMART" id="SM00335">
    <property type="entry name" value="ANX"/>
    <property type="match status" value="2"/>
</dbReference>
<dbReference type="Proteomes" id="UP000050761">
    <property type="component" value="Unassembled WGS sequence"/>
</dbReference>
<dbReference type="GO" id="GO:0005886">
    <property type="term" value="C:plasma membrane"/>
    <property type="evidence" value="ECO:0007669"/>
    <property type="project" value="TreeGrafter"/>
</dbReference>
<dbReference type="GO" id="GO:0005634">
    <property type="term" value="C:nucleus"/>
    <property type="evidence" value="ECO:0007669"/>
    <property type="project" value="TreeGrafter"/>
</dbReference>
<reference evidence="4 5" key="1">
    <citation type="submission" date="2018-11" db="EMBL/GenBank/DDBJ databases">
        <authorList>
            <consortium name="Pathogen Informatics"/>
        </authorList>
    </citation>
    <scope>NUCLEOTIDE SEQUENCE [LARGE SCALE GENOMIC DNA]</scope>
</reference>
<dbReference type="InterPro" id="IPR018502">
    <property type="entry name" value="Annexin_repeat"/>
</dbReference>
<dbReference type="Pfam" id="PF00191">
    <property type="entry name" value="Annexin"/>
    <property type="match status" value="2"/>
</dbReference>
<dbReference type="AlphaFoldDB" id="A0A183GP67"/>
<reference evidence="6" key="2">
    <citation type="submission" date="2019-09" db="UniProtKB">
        <authorList>
            <consortium name="WormBaseParasite"/>
        </authorList>
    </citation>
    <scope>IDENTIFICATION</scope>
</reference>
<keyword evidence="3" id="KW-0041">Annexin</keyword>
<accession>A0A183GP67</accession>
<accession>A0A3P8EKJ0</accession>
<keyword evidence="2" id="KW-0677">Repeat</keyword>
<dbReference type="PRINTS" id="PR00196">
    <property type="entry name" value="ANNEXIN"/>
</dbReference>
<dbReference type="InterPro" id="IPR001464">
    <property type="entry name" value="Annexin"/>
</dbReference>
<keyword evidence="5" id="KW-1185">Reference proteome</keyword>
<dbReference type="InterPro" id="IPR037104">
    <property type="entry name" value="Annexin_sf"/>
</dbReference>
<evidence type="ECO:0000256" key="2">
    <source>
        <dbReference type="ARBA" id="ARBA00022737"/>
    </source>
</evidence>
<dbReference type="PROSITE" id="PS51897">
    <property type="entry name" value="ANNEXIN_2"/>
    <property type="match status" value="2"/>
</dbReference>
<dbReference type="PANTHER" id="PTHR10502:SF97">
    <property type="entry name" value="ANNEXIN"/>
    <property type="match status" value="1"/>
</dbReference>
<evidence type="ECO:0000256" key="1">
    <source>
        <dbReference type="ARBA" id="ARBA00007831"/>
    </source>
</evidence>
<organism evidence="5 6">
    <name type="scientific">Heligmosomoides polygyrus</name>
    <name type="common">Parasitic roundworm</name>
    <dbReference type="NCBI Taxonomy" id="6339"/>
    <lineage>
        <taxon>Eukaryota</taxon>
        <taxon>Metazoa</taxon>
        <taxon>Ecdysozoa</taxon>
        <taxon>Nematoda</taxon>
        <taxon>Chromadorea</taxon>
        <taxon>Rhabditida</taxon>
        <taxon>Rhabditina</taxon>
        <taxon>Rhabditomorpha</taxon>
        <taxon>Strongyloidea</taxon>
        <taxon>Heligmosomidae</taxon>
        <taxon>Heligmosomoides</taxon>
    </lineage>
</organism>
<comment type="similarity">
    <text evidence="1">Belongs to the annexin family.</text>
</comment>
<dbReference type="GO" id="GO:0001786">
    <property type="term" value="F:phosphatidylserine binding"/>
    <property type="evidence" value="ECO:0007669"/>
    <property type="project" value="TreeGrafter"/>
</dbReference>
<sequence>MPSPYGTIVDNPEFHAAMFAEKLDRALRVDDREKAMRLITSVSNKQRQMMCEPYRIKYGKDLIASLAKKFSGDSENLVMALMETPLDYDVKQLKQATKGIGTDETALIEILCPRTTQQMAAIRLRYEQEYKKSLEQDVSVHDLLSGPFYHSNL</sequence>
<dbReference type="WBParaSite" id="HPBE_0002448701-mRNA-1">
    <property type="protein sequence ID" value="HPBE_0002448701-mRNA-1"/>
    <property type="gene ID" value="HPBE_0002448701"/>
</dbReference>
<dbReference type="SUPFAM" id="SSF47874">
    <property type="entry name" value="Annexin"/>
    <property type="match status" value="1"/>
</dbReference>
<dbReference type="Gene3D" id="1.10.220.10">
    <property type="entry name" value="Annexin"/>
    <property type="match status" value="2"/>
</dbReference>
<dbReference type="GO" id="GO:0005544">
    <property type="term" value="F:calcium-dependent phospholipid binding"/>
    <property type="evidence" value="ECO:0007669"/>
    <property type="project" value="InterPro"/>
</dbReference>
<dbReference type="EMBL" id="UZAH01036424">
    <property type="protein sequence ID" value="VDP45364.1"/>
    <property type="molecule type" value="Genomic_DNA"/>
</dbReference>
<dbReference type="GO" id="GO:0005737">
    <property type="term" value="C:cytoplasm"/>
    <property type="evidence" value="ECO:0007669"/>
    <property type="project" value="TreeGrafter"/>
</dbReference>
<dbReference type="GO" id="GO:0012506">
    <property type="term" value="C:vesicle membrane"/>
    <property type="evidence" value="ECO:0007669"/>
    <property type="project" value="TreeGrafter"/>
</dbReference>
<evidence type="ECO:0000313" key="5">
    <source>
        <dbReference type="Proteomes" id="UP000050761"/>
    </source>
</evidence>
<evidence type="ECO:0000256" key="3">
    <source>
        <dbReference type="ARBA" id="ARBA00023216"/>
    </source>
</evidence>
<dbReference type="OrthoDB" id="37886at2759"/>
<name>A0A183GP67_HELPZ</name>